<dbReference type="InterPro" id="IPR026950">
    <property type="entry name" value="Caps_assemb_Wzi"/>
</dbReference>
<comment type="caution">
    <text evidence="1">The sequence shown here is derived from an EMBL/GenBank/DDBJ whole genome shotgun (WGS) entry which is preliminary data.</text>
</comment>
<dbReference type="EMBL" id="JBHSJJ010000005">
    <property type="protein sequence ID" value="MFC4872239.1"/>
    <property type="molecule type" value="Genomic_DNA"/>
</dbReference>
<organism evidence="1 2">
    <name type="scientific">Negadavirga shengliensis</name>
    <dbReference type="NCBI Taxonomy" id="1389218"/>
    <lineage>
        <taxon>Bacteria</taxon>
        <taxon>Pseudomonadati</taxon>
        <taxon>Bacteroidota</taxon>
        <taxon>Cytophagia</taxon>
        <taxon>Cytophagales</taxon>
        <taxon>Cyclobacteriaceae</taxon>
        <taxon>Negadavirga</taxon>
    </lineage>
</organism>
<name>A0ABV9T0R3_9BACT</name>
<gene>
    <name evidence="1" type="ORF">ACFPFU_11100</name>
</gene>
<evidence type="ECO:0000313" key="2">
    <source>
        <dbReference type="Proteomes" id="UP001595818"/>
    </source>
</evidence>
<sequence>MKKILGFLLLSALFFRTWEGQAQSISLNAPMMEEYMRRQQLLGNVDSTFSFAIRPILPEMVFGRKDGIDLDGSFLDYENSDYHSITDDEGRFNVLPLIMNNQFTSKYSFGINNGAMIPARGMQTLVSGGFFYKIGKLSLQVQPELVVAQNKDFLGFPVEHRSTVLYYYEWMNRIDAPERFGERAYTSLHPGQSSLRYNVNGLSFGISSENLWWGPAKRNSLMLSNNAPGFWHLTANTQKPLQTTVGAFEGQLIAGYLENSQYQPPHSDYVWQQTTVYQPKRDRDGRYLSGLILSYQPKWVPGLFLGFSSVSQMYFNDMEGFSDWLPVFNGEKGSRSVVNPRRDKRYQMSSGFFRWMSPKGHFEFYGEFGTKGNDRVLEEFLTVPELNRAFTFGFVNYQRLKKDGYLQVAMEITQTGQTVRETIRNVDSWYVHHHVRHGYTHLGQVLGAGNGPGSNVIFAEVSWIKDFNRIGLQFERIVYNNDFYYFRFEHIKDWRVKYVDMVPSVVGDWRFGNLLLYSRIQYVNTLNYKWYIVNQPNQYFIPGWDRKNFVANIGINYILK</sequence>
<dbReference type="RefSeq" id="WP_377064459.1">
    <property type="nucleotide sequence ID" value="NZ_JBHSJJ010000005.1"/>
</dbReference>
<evidence type="ECO:0000313" key="1">
    <source>
        <dbReference type="EMBL" id="MFC4872239.1"/>
    </source>
</evidence>
<dbReference type="Proteomes" id="UP001595818">
    <property type="component" value="Unassembled WGS sequence"/>
</dbReference>
<reference evidence="2" key="1">
    <citation type="journal article" date="2019" name="Int. J. Syst. Evol. Microbiol.">
        <title>The Global Catalogue of Microorganisms (GCM) 10K type strain sequencing project: providing services to taxonomists for standard genome sequencing and annotation.</title>
        <authorList>
            <consortium name="The Broad Institute Genomics Platform"/>
            <consortium name="The Broad Institute Genome Sequencing Center for Infectious Disease"/>
            <person name="Wu L."/>
            <person name="Ma J."/>
        </authorList>
    </citation>
    <scope>NUCLEOTIDE SEQUENCE [LARGE SCALE GENOMIC DNA]</scope>
    <source>
        <strain evidence="2">CGMCC 4.7466</strain>
    </source>
</reference>
<dbReference type="InterPro" id="IPR038636">
    <property type="entry name" value="Wzi_sf"/>
</dbReference>
<proteinExistence type="predicted"/>
<keyword evidence="2" id="KW-1185">Reference proteome</keyword>
<dbReference type="Pfam" id="PF14052">
    <property type="entry name" value="Caps_assemb_Wzi"/>
    <property type="match status" value="1"/>
</dbReference>
<dbReference type="Gene3D" id="2.40.160.130">
    <property type="entry name" value="Capsule assembly protein Wzi"/>
    <property type="match status" value="1"/>
</dbReference>
<protein>
    <submittedName>
        <fullName evidence="1">Capsule assembly Wzi family protein</fullName>
    </submittedName>
</protein>
<accession>A0ABV9T0R3</accession>